<dbReference type="HOGENOM" id="CLU_048756_2_1_1"/>
<keyword evidence="5" id="KW-1185">Reference proteome</keyword>
<name>A0A072VVL1_MEDTR</name>
<keyword evidence="2" id="KW-0413">Isomerase</keyword>
<dbReference type="GO" id="GO:0005737">
    <property type="term" value="C:cytoplasm"/>
    <property type="evidence" value="ECO:0000318"/>
    <property type="project" value="GO_Central"/>
</dbReference>
<dbReference type="NCBIfam" id="TIGR00654">
    <property type="entry name" value="PhzF_family"/>
    <property type="match status" value="1"/>
</dbReference>
<comment type="similarity">
    <text evidence="1">Belongs to the PhzF family.</text>
</comment>
<dbReference type="PANTHER" id="PTHR13774">
    <property type="entry name" value="PHENAZINE BIOSYNTHESIS PROTEIN"/>
    <property type="match status" value="1"/>
</dbReference>
<dbReference type="Proteomes" id="UP000002051">
    <property type="component" value="Unassembled WGS sequence"/>
</dbReference>
<accession>A0A072VVL1</accession>
<dbReference type="Pfam" id="PF02567">
    <property type="entry name" value="PhzC-PhzF"/>
    <property type="match status" value="1"/>
</dbReference>
<reference evidence="3 5" key="2">
    <citation type="journal article" date="2014" name="BMC Genomics">
        <title>An improved genome release (version Mt4.0) for the model legume Medicago truncatula.</title>
        <authorList>
            <person name="Tang H."/>
            <person name="Krishnakumar V."/>
            <person name="Bidwell S."/>
            <person name="Rosen B."/>
            <person name="Chan A."/>
            <person name="Zhou S."/>
            <person name="Gentzbittel L."/>
            <person name="Childs K.L."/>
            <person name="Yandell M."/>
            <person name="Gundlach H."/>
            <person name="Mayer K.F."/>
            <person name="Schwartz D.C."/>
            <person name="Town C.D."/>
        </authorList>
    </citation>
    <scope>GENOME REANNOTATION</scope>
    <source>
        <strain evidence="3">A17</strain>
        <strain evidence="4 5">cv. Jemalong A17</strain>
    </source>
</reference>
<dbReference type="OrthoDB" id="75169at2759"/>
<evidence type="ECO:0000256" key="2">
    <source>
        <dbReference type="ARBA" id="ARBA00023235"/>
    </source>
</evidence>
<dbReference type="EMBL" id="CM001217">
    <property type="protein sequence ID" value="KEH42135.1"/>
    <property type="molecule type" value="Genomic_DNA"/>
</dbReference>
<dbReference type="PANTHER" id="PTHR13774:SF17">
    <property type="entry name" value="PHENAZINE BIOSYNTHESIS-LIKE DOMAIN-CONTAINING PROTEIN"/>
    <property type="match status" value="1"/>
</dbReference>
<reference evidence="4" key="3">
    <citation type="submission" date="2015-04" db="UniProtKB">
        <authorList>
            <consortium name="EnsemblPlants"/>
        </authorList>
    </citation>
    <scope>IDENTIFICATION</scope>
    <source>
        <strain evidence="4">cv. Jemalong A17</strain>
    </source>
</reference>
<proteinExistence type="inferred from homology"/>
<protein>
    <submittedName>
        <fullName evidence="3">Phenazine biosynthesis PhzC/PhzF family protein</fullName>
    </submittedName>
</protein>
<dbReference type="STRING" id="3880.A0A072VVL1"/>
<dbReference type="KEGG" id="mtr:25483924"/>
<evidence type="ECO:0000256" key="1">
    <source>
        <dbReference type="ARBA" id="ARBA00008270"/>
    </source>
</evidence>
<gene>
    <name evidence="4" type="primary">25483924</name>
    <name evidence="3" type="ordered locus">MTR_1g062540</name>
</gene>
<evidence type="ECO:0000313" key="3">
    <source>
        <dbReference type="EMBL" id="KEH42135.1"/>
    </source>
</evidence>
<organism evidence="3 5">
    <name type="scientific">Medicago truncatula</name>
    <name type="common">Barrel medic</name>
    <name type="synonym">Medicago tribuloides</name>
    <dbReference type="NCBI Taxonomy" id="3880"/>
    <lineage>
        <taxon>Eukaryota</taxon>
        <taxon>Viridiplantae</taxon>
        <taxon>Streptophyta</taxon>
        <taxon>Embryophyta</taxon>
        <taxon>Tracheophyta</taxon>
        <taxon>Spermatophyta</taxon>
        <taxon>Magnoliopsida</taxon>
        <taxon>eudicotyledons</taxon>
        <taxon>Gunneridae</taxon>
        <taxon>Pentapetalae</taxon>
        <taxon>rosids</taxon>
        <taxon>fabids</taxon>
        <taxon>Fabales</taxon>
        <taxon>Fabaceae</taxon>
        <taxon>Papilionoideae</taxon>
        <taxon>50 kb inversion clade</taxon>
        <taxon>NPAAA clade</taxon>
        <taxon>Hologalegina</taxon>
        <taxon>IRL clade</taxon>
        <taxon>Trifolieae</taxon>
        <taxon>Medicago</taxon>
    </lineage>
</organism>
<dbReference type="SUPFAM" id="SSF54506">
    <property type="entry name" value="Diaminopimelate epimerase-like"/>
    <property type="match status" value="1"/>
</dbReference>
<sequence>MSKKPTKYYVVDAFTETAFKGNPAAVCLLEEDKDDEWLQALASEFNMPMTCYLIPIHGTSKSNSRFGIRWFTSNVEVDLCGHATIAASHALFSSGLVDKNATIEFVTQYSGSLTAKKISVTNGTLTNLTSLQNDEAKDTFYIELDFPVDPITELNFDDTSLISEALGGASIIDIKRTLIQDNILVVVTSGKNVKAIHPQFDAICRIPRRGVSVSGIAPSESGFDFYSRFFAPKIGVNEDLVCGSVHCGLASYWSKKLGKCDLKAYQTSTRGGAIDIHLDEQKQRVFLRGKAIIVMEGCVLV</sequence>
<evidence type="ECO:0000313" key="5">
    <source>
        <dbReference type="Proteomes" id="UP000002051"/>
    </source>
</evidence>
<reference evidence="3 5" key="1">
    <citation type="journal article" date="2011" name="Nature">
        <title>The Medicago genome provides insight into the evolution of rhizobial symbioses.</title>
        <authorList>
            <person name="Young N.D."/>
            <person name="Debelle F."/>
            <person name="Oldroyd G.E."/>
            <person name="Geurts R."/>
            <person name="Cannon S.B."/>
            <person name="Udvardi M.K."/>
            <person name="Benedito V.A."/>
            <person name="Mayer K.F."/>
            <person name="Gouzy J."/>
            <person name="Schoof H."/>
            <person name="Van de Peer Y."/>
            <person name="Proost S."/>
            <person name="Cook D.R."/>
            <person name="Meyers B.C."/>
            <person name="Spannagl M."/>
            <person name="Cheung F."/>
            <person name="De Mita S."/>
            <person name="Krishnakumar V."/>
            <person name="Gundlach H."/>
            <person name="Zhou S."/>
            <person name="Mudge J."/>
            <person name="Bharti A.K."/>
            <person name="Murray J.D."/>
            <person name="Naoumkina M.A."/>
            <person name="Rosen B."/>
            <person name="Silverstein K.A."/>
            <person name="Tang H."/>
            <person name="Rombauts S."/>
            <person name="Zhao P.X."/>
            <person name="Zhou P."/>
            <person name="Barbe V."/>
            <person name="Bardou P."/>
            <person name="Bechner M."/>
            <person name="Bellec A."/>
            <person name="Berger A."/>
            <person name="Berges H."/>
            <person name="Bidwell S."/>
            <person name="Bisseling T."/>
            <person name="Choisne N."/>
            <person name="Couloux A."/>
            <person name="Denny R."/>
            <person name="Deshpande S."/>
            <person name="Dai X."/>
            <person name="Doyle J.J."/>
            <person name="Dudez A.M."/>
            <person name="Farmer A.D."/>
            <person name="Fouteau S."/>
            <person name="Franken C."/>
            <person name="Gibelin C."/>
            <person name="Gish J."/>
            <person name="Goldstein S."/>
            <person name="Gonzalez A.J."/>
            <person name="Green P.J."/>
            <person name="Hallab A."/>
            <person name="Hartog M."/>
            <person name="Hua A."/>
            <person name="Humphray S.J."/>
            <person name="Jeong D.H."/>
            <person name="Jing Y."/>
            <person name="Jocker A."/>
            <person name="Kenton S.M."/>
            <person name="Kim D.J."/>
            <person name="Klee K."/>
            <person name="Lai H."/>
            <person name="Lang C."/>
            <person name="Lin S."/>
            <person name="Macmil S.L."/>
            <person name="Magdelenat G."/>
            <person name="Matthews L."/>
            <person name="McCorrison J."/>
            <person name="Monaghan E.L."/>
            <person name="Mun J.H."/>
            <person name="Najar F.Z."/>
            <person name="Nicholson C."/>
            <person name="Noirot C."/>
            <person name="O'Bleness M."/>
            <person name="Paule C.R."/>
            <person name="Poulain J."/>
            <person name="Prion F."/>
            <person name="Qin B."/>
            <person name="Qu C."/>
            <person name="Retzel E.F."/>
            <person name="Riddle C."/>
            <person name="Sallet E."/>
            <person name="Samain S."/>
            <person name="Samson N."/>
            <person name="Sanders I."/>
            <person name="Saurat O."/>
            <person name="Scarpelli C."/>
            <person name="Schiex T."/>
            <person name="Segurens B."/>
            <person name="Severin A.J."/>
            <person name="Sherrier D.J."/>
            <person name="Shi R."/>
            <person name="Sims S."/>
            <person name="Singer S.R."/>
            <person name="Sinharoy S."/>
            <person name="Sterck L."/>
            <person name="Viollet A."/>
            <person name="Wang B.B."/>
            <person name="Wang K."/>
            <person name="Wang M."/>
            <person name="Wang X."/>
            <person name="Warfsmann J."/>
            <person name="Weissenbach J."/>
            <person name="White D.D."/>
            <person name="White J.D."/>
            <person name="Wiley G.B."/>
            <person name="Wincker P."/>
            <person name="Xing Y."/>
            <person name="Yang L."/>
            <person name="Yao Z."/>
            <person name="Ying F."/>
            <person name="Zhai J."/>
            <person name="Zhou L."/>
            <person name="Zuber A."/>
            <person name="Denarie J."/>
            <person name="Dixon R.A."/>
            <person name="May G.D."/>
            <person name="Schwartz D.C."/>
            <person name="Rogers J."/>
            <person name="Quetier F."/>
            <person name="Town C.D."/>
            <person name="Roe B.A."/>
        </authorList>
    </citation>
    <scope>NUCLEOTIDE SEQUENCE [LARGE SCALE GENOMIC DNA]</scope>
    <source>
        <strain evidence="3">A17</strain>
        <strain evidence="4 5">cv. Jemalong A17</strain>
    </source>
</reference>
<dbReference type="EnsemblPlants" id="KEH42135">
    <property type="protein sequence ID" value="KEH42135"/>
    <property type="gene ID" value="MTR_1g062540"/>
</dbReference>
<dbReference type="AlphaFoldDB" id="A0A072VVL1"/>
<dbReference type="GO" id="GO:0016853">
    <property type="term" value="F:isomerase activity"/>
    <property type="evidence" value="ECO:0000318"/>
    <property type="project" value="GO_Central"/>
</dbReference>
<evidence type="ECO:0000313" key="4">
    <source>
        <dbReference type="EnsemblPlants" id="KEH42135"/>
    </source>
</evidence>
<dbReference type="PIRSF" id="PIRSF016184">
    <property type="entry name" value="PhzC_PhzF"/>
    <property type="match status" value="1"/>
</dbReference>
<dbReference type="InterPro" id="IPR003719">
    <property type="entry name" value="Phenazine_PhzF-like"/>
</dbReference>
<dbReference type="Gene3D" id="3.10.310.10">
    <property type="entry name" value="Diaminopimelate Epimerase, Chain A, domain 1"/>
    <property type="match status" value="2"/>
</dbReference>